<protein>
    <submittedName>
        <fullName evidence="1">WD40-repeat-containing domain protein</fullName>
    </submittedName>
</protein>
<name>A0ACB8QHL3_9AGAM</name>
<organism evidence="1 2">
    <name type="scientific">Vararia minispora EC-137</name>
    <dbReference type="NCBI Taxonomy" id="1314806"/>
    <lineage>
        <taxon>Eukaryota</taxon>
        <taxon>Fungi</taxon>
        <taxon>Dikarya</taxon>
        <taxon>Basidiomycota</taxon>
        <taxon>Agaricomycotina</taxon>
        <taxon>Agaricomycetes</taxon>
        <taxon>Russulales</taxon>
        <taxon>Lachnocladiaceae</taxon>
        <taxon>Vararia</taxon>
    </lineage>
</organism>
<evidence type="ECO:0000313" key="2">
    <source>
        <dbReference type="Proteomes" id="UP000814128"/>
    </source>
</evidence>
<reference evidence="1" key="2">
    <citation type="journal article" date="2022" name="New Phytol.">
        <title>Evolutionary transition to the ectomycorrhizal habit in the genomes of a hyperdiverse lineage of mushroom-forming fungi.</title>
        <authorList>
            <person name="Looney B."/>
            <person name="Miyauchi S."/>
            <person name="Morin E."/>
            <person name="Drula E."/>
            <person name="Courty P.E."/>
            <person name="Kohler A."/>
            <person name="Kuo A."/>
            <person name="LaButti K."/>
            <person name="Pangilinan J."/>
            <person name="Lipzen A."/>
            <person name="Riley R."/>
            <person name="Andreopoulos W."/>
            <person name="He G."/>
            <person name="Johnson J."/>
            <person name="Nolan M."/>
            <person name="Tritt A."/>
            <person name="Barry K.W."/>
            <person name="Grigoriev I.V."/>
            <person name="Nagy L.G."/>
            <person name="Hibbett D."/>
            <person name="Henrissat B."/>
            <person name="Matheny P.B."/>
            <person name="Labbe J."/>
            <person name="Martin F.M."/>
        </authorList>
    </citation>
    <scope>NUCLEOTIDE SEQUENCE</scope>
    <source>
        <strain evidence="1">EC-137</strain>
    </source>
</reference>
<comment type="caution">
    <text evidence="1">The sequence shown here is derived from an EMBL/GenBank/DDBJ whole genome shotgun (WGS) entry which is preliminary data.</text>
</comment>
<reference evidence="1" key="1">
    <citation type="submission" date="2021-02" db="EMBL/GenBank/DDBJ databases">
        <authorList>
            <consortium name="DOE Joint Genome Institute"/>
            <person name="Ahrendt S."/>
            <person name="Looney B.P."/>
            <person name="Miyauchi S."/>
            <person name="Morin E."/>
            <person name="Drula E."/>
            <person name="Courty P.E."/>
            <person name="Chicoki N."/>
            <person name="Fauchery L."/>
            <person name="Kohler A."/>
            <person name="Kuo A."/>
            <person name="Labutti K."/>
            <person name="Pangilinan J."/>
            <person name="Lipzen A."/>
            <person name="Riley R."/>
            <person name="Andreopoulos W."/>
            <person name="He G."/>
            <person name="Johnson J."/>
            <person name="Barry K.W."/>
            <person name="Grigoriev I.V."/>
            <person name="Nagy L."/>
            <person name="Hibbett D."/>
            <person name="Henrissat B."/>
            <person name="Matheny P.B."/>
            <person name="Labbe J."/>
            <person name="Martin F."/>
        </authorList>
    </citation>
    <scope>NUCLEOTIDE SEQUENCE</scope>
    <source>
        <strain evidence="1">EC-137</strain>
    </source>
</reference>
<dbReference type="Proteomes" id="UP000814128">
    <property type="component" value="Unassembled WGS sequence"/>
</dbReference>
<dbReference type="EMBL" id="MU273584">
    <property type="protein sequence ID" value="KAI0031316.1"/>
    <property type="molecule type" value="Genomic_DNA"/>
</dbReference>
<proteinExistence type="predicted"/>
<accession>A0ACB8QHL3</accession>
<keyword evidence="2" id="KW-1185">Reference proteome</keyword>
<gene>
    <name evidence="1" type="ORF">K488DRAFT_79118</name>
</gene>
<sequence length="884" mass="94912">MRFTRPEWVAHKDPSSKDDTNPKRLPIFSVHVHPDGSRIATGGLDAKVRIWSTRPILSPAAEASGRPPKALCTLAMHTGPVLCVRWAHSGRWLASGSDDEIVMIWDLDPHAKGKVWGSDEVNVEGWKPLKRLPGHESDVTDIAWSPADRFLATVALDSKVIIWDGYTLERIRKLDQHQGFVKGVCWDPVGEFLATQSDDRSVKIWRTTDWEIEAEVRKPFEDSPGSTFFRRLSWSPDGAHITASNATNNQGFVFIAAVIARNSWTSEISLVGHENTVEVAAYNPHIFLRNPALPVQTTNICSVVALGADDRSISVWQTKSARPLIVAKEVFERQILDLSWSWDGLTLYAVSSDGTLAAFAFTPEEMDGLAPHSAQEQYLTKFGFVPPPLPPGYSHTISATPVNGTPATNGTVAATPIVNGPEVINVLVAKRGNKNKKRVGLAQGAVPSARVPEASALSHVDASPFAAPFSQHRPLHEDVVMDDGAFGEPPTSFASAVGVASSSAGLADEKPPRGRTLGGDRPREAPPPVVRQIAHPHPYAPRGVDAAGLVFDVPGVLTFLSARNMDADGDVVEARNAENGDVNEVVYVGGKSTLWLDYLPAPAIALVATSAFCAVGTLDGGLHVYTPCGRRLFPTLTLDAPTTLLSGAKNALVALTAAGTLYSWNTKKAAANFAPVSVRPILGSPPATLVSLTARPNGAPVLVLSSGQAHTYDAALLSFARLATTFHALGSDAWPGRARRGAPLVSSLESTLSESAKAPPAADAVRPAWWSDALTLGHLEGRMHAAKMVDSGGEYKTALLGYAKKVADEGFRGVAEELVKELFGPVYWRPGSAKDDLWCPTLAGHGKRDLLRDVLNIFARSKTLTKMAMDWQDLLRKASLVGED</sequence>
<evidence type="ECO:0000313" key="1">
    <source>
        <dbReference type="EMBL" id="KAI0031316.1"/>
    </source>
</evidence>